<dbReference type="AlphaFoldDB" id="A0A1I2E9P3"/>
<dbReference type="EC" id="2.1.1.72" evidence="1"/>
<evidence type="ECO:0000256" key="5">
    <source>
        <dbReference type="ARBA" id="ARBA00047942"/>
    </source>
</evidence>
<reference evidence="8" key="1">
    <citation type="submission" date="2016-10" db="EMBL/GenBank/DDBJ databases">
        <authorList>
            <person name="Varghese N."/>
            <person name="Submissions S."/>
        </authorList>
    </citation>
    <scope>NUCLEOTIDE SEQUENCE [LARGE SCALE GENOMIC DNA]</scope>
    <source>
        <strain evidence="8">ATCC 25963</strain>
    </source>
</reference>
<sequence>MDPRPLVEEHALSHRAAGPEVAGEHYDNRLIRGDNLAVLRALEPEFAGGIRCVYIDPPYNTGRAFAHYDDGIEHARWLADMRARLEVLRRLLAADGTLFVHIDDNELGYLIVLLDDIFGRANRASVVTFKQGAPTGHKAINPGCVTTSNFVLVYCKDRARWSPQRLYTGRERDPRYAQFIVNRDAPHAEWRLVTLMRAFADACGLGERAAQRLARAEPARLDEFVLAHADAVVRLARPDYNAVSAAARAMIDRSKAEPDVVLRLERDVHDDFYFVRGERILFYAAKLKLIDGRRVAGEPLTTIWDDLLSNNLHNEGGVAFPKGKKPEALLRRVIELSTCPGDWVLDVYAGSGTTGAVAHKLRRRWILVERGEHCDTLVAPRLRAVVDGRDPSGVTAAAGWSGGGGFRYFRAEAGESDMSSESCP</sequence>
<dbReference type="GO" id="GO:0032259">
    <property type="term" value="P:methylation"/>
    <property type="evidence" value="ECO:0007669"/>
    <property type="project" value="UniProtKB-KW"/>
</dbReference>
<feature type="domain" description="DNA methylase N-4/N-6" evidence="6">
    <location>
        <begin position="50"/>
        <end position="373"/>
    </location>
</feature>
<dbReference type="EMBL" id="FOMX01000022">
    <property type="protein sequence ID" value="SFE89316.1"/>
    <property type="molecule type" value="Genomic_DNA"/>
</dbReference>
<evidence type="ECO:0000313" key="7">
    <source>
        <dbReference type="EMBL" id="SFE89316.1"/>
    </source>
</evidence>
<dbReference type="STRING" id="54.SAMN02745121_05939"/>
<evidence type="ECO:0000313" key="8">
    <source>
        <dbReference type="Proteomes" id="UP000199400"/>
    </source>
</evidence>
<keyword evidence="2 7" id="KW-0489">Methyltransferase</keyword>
<dbReference type="SUPFAM" id="SSF53335">
    <property type="entry name" value="S-adenosyl-L-methionine-dependent methyltransferases"/>
    <property type="match status" value="1"/>
</dbReference>
<dbReference type="Proteomes" id="UP000199400">
    <property type="component" value="Unassembled WGS sequence"/>
</dbReference>
<keyword evidence="3 7" id="KW-0808">Transferase</keyword>
<dbReference type="GO" id="GO:0008170">
    <property type="term" value="F:N-methyltransferase activity"/>
    <property type="evidence" value="ECO:0007669"/>
    <property type="project" value="InterPro"/>
</dbReference>
<evidence type="ECO:0000256" key="1">
    <source>
        <dbReference type="ARBA" id="ARBA00011900"/>
    </source>
</evidence>
<evidence type="ECO:0000256" key="4">
    <source>
        <dbReference type="ARBA" id="ARBA00022691"/>
    </source>
</evidence>
<accession>A0A1I2E9P3</accession>
<gene>
    <name evidence="7" type="ORF">SAMN02745121_05939</name>
</gene>
<dbReference type="RefSeq" id="WP_096332575.1">
    <property type="nucleotide sequence ID" value="NZ_FOMX01000022.1"/>
</dbReference>
<dbReference type="Pfam" id="PF01555">
    <property type="entry name" value="N6_N4_Mtase"/>
    <property type="match status" value="1"/>
</dbReference>
<proteinExistence type="predicted"/>
<dbReference type="InterPro" id="IPR029063">
    <property type="entry name" value="SAM-dependent_MTases_sf"/>
</dbReference>
<organism evidence="7 8">
    <name type="scientific">Nannocystis exedens</name>
    <dbReference type="NCBI Taxonomy" id="54"/>
    <lineage>
        <taxon>Bacteria</taxon>
        <taxon>Pseudomonadati</taxon>
        <taxon>Myxococcota</taxon>
        <taxon>Polyangia</taxon>
        <taxon>Nannocystales</taxon>
        <taxon>Nannocystaceae</taxon>
        <taxon>Nannocystis</taxon>
    </lineage>
</organism>
<dbReference type="PRINTS" id="PR00506">
    <property type="entry name" value="D21N6MTFRASE"/>
</dbReference>
<evidence type="ECO:0000256" key="2">
    <source>
        <dbReference type="ARBA" id="ARBA00022603"/>
    </source>
</evidence>
<keyword evidence="4" id="KW-0949">S-adenosyl-L-methionine</keyword>
<protein>
    <recommendedName>
        <fullName evidence="1">site-specific DNA-methyltransferase (adenine-specific)</fullName>
        <ecNumber evidence="1">2.1.1.72</ecNumber>
    </recommendedName>
</protein>
<dbReference type="InterPro" id="IPR002941">
    <property type="entry name" value="DNA_methylase_N4/N6"/>
</dbReference>
<dbReference type="Gene3D" id="3.40.50.150">
    <property type="entry name" value="Vaccinia Virus protein VP39"/>
    <property type="match status" value="1"/>
</dbReference>
<name>A0A1I2E9P3_9BACT</name>
<evidence type="ECO:0000259" key="6">
    <source>
        <dbReference type="Pfam" id="PF01555"/>
    </source>
</evidence>
<dbReference type="InterPro" id="IPR002295">
    <property type="entry name" value="N4/N6-MTase_EcoPI_Mod-like"/>
</dbReference>
<comment type="catalytic activity">
    <reaction evidence="5">
        <text>a 2'-deoxyadenosine in DNA + S-adenosyl-L-methionine = an N(6)-methyl-2'-deoxyadenosine in DNA + S-adenosyl-L-homocysteine + H(+)</text>
        <dbReference type="Rhea" id="RHEA:15197"/>
        <dbReference type="Rhea" id="RHEA-COMP:12418"/>
        <dbReference type="Rhea" id="RHEA-COMP:12419"/>
        <dbReference type="ChEBI" id="CHEBI:15378"/>
        <dbReference type="ChEBI" id="CHEBI:57856"/>
        <dbReference type="ChEBI" id="CHEBI:59789"/>
        <dbReference type="ChEBI" id="CHEBI:90615"/>
        <dbReference type="ChEBI" id="CHEBI:90616"/>
        <dbReference type="EC" id="2.1.1.72"/>
    </reaction>
</comment>
<dbReference type="GO" id="GO:0009007">
    <property type="term" value="F:site-specific DNA-methyltransferase (adenine-specific) activity"/>
    <property type="evidence" value="ECO:0007669"/>
    <property type="project" value="UniProtKB-EC"/>
</dbReference>
<dbReference type="GO" id="GO:0003677">
    <property type="term" value="F:DNA binding"/>
    <property type="evidence" value="ECO:0007669"/>
    <property type="project" value="InterPro"/>
</dbReference>
<dbReference type="OrthoDB" id="9800801at2"/>
<evidence type="ECO:0000256" key="3">
    <source>
        <dbReference type="ARBA" id="ARBA00022679"/>
    </source>
</evidence>
<keyword evidence="8" id="KW-1185">Reference proteome</keyword>